<evidence type="ECO:0000313" key="5">
    <source>
        <dbReference type="RefSeq" id="XP_006030104.1"/>
    </source>
</evidence>
<accession>A0A1U7S6K1</accession>
<evidence type="ECO:0000313" key="4">
    <source>
        <dbReference type="Proteomes" id="UP000189705"/>
    </source>
</evidence>
<dbReference type="InParanoid" id="A0A1U7S6K1"/>
<organism evidence="4 5">
    <name type="scientific">Alligator sinensis</name>
    <name type="common">Chinese alligator</name>
    <dbReference type="NCBI Taxonomy" id="38654"/>
    <lineage>
        <taxon>Eukaryota</taxon>
        <taxon>Metazoa</taxon>
        <taxon>Chordata</taxon>
        <taxon>Craniata</taxon>
        <taxon>Vertebrata</taxon>
        <taxon>Euteleostomi</taxon>
        <taxon>Archelosauria</taxon>
        <taxon>Archosauria</taxon>
        <taxon>Crocodylia</taxon>
        <taxon>Alligatoridae</taxon>
        <taxon>Alligatorinae</taxon>
        <taxon>Alligator</taxon>
    </lineage>
</organism>
<dbReference type="AlphaFoldDB" id="A0A1U7S6K1"/>
<dbReference type="OrthoDB" id="2434756at2759"/>
<dbReference type="GO" id="GO:0005739">
    <property type="term" value="C:mitochondrion"/>
    <property type="evidence" value="ECO:0007669"/>
    <property type="project" value="TreeGrafter"/>
</dbReference>
<dbReference type="KEGG" id="asn:102381827"/>
<dbReference type="RefSeq" id="XP_006030104.1">
    <property type="nucleotide sequence ID" value="XM_006030042.2"/>
</dbReference>
<evidence type="ECO:0000256" key="3">
    <source>
        <dbReference type="ARBA" id="ARBA00021777"/>
    </source>
</evidence>
<comment type="similarity">
    <text evidence="1">Belongs to the NDUFAF4 family.</text>
</comment>
<dbReference type="PANTHER" id="PTHR13338">
    <property type="entry name" value="UPF0240 PROTEIN"/>
    <property type="match status" value="1"/>
</dbReference>
<dbReference type="eggNOG" id="KOG4481">
    <property type="taxonomic scope" value="Eukaryota"/>
</dbReference>
<dbReference type="GeneID" id="102381827"/>
<dbReference type="Pfam" id="PF06784">
    <property type="entry name" value="UPF0240"/>
    <property type="match status" value="1"/>
</dbReference>
<evidence type="ECO:0000256" key="1">
    <source>
        <dbReference type="ARBA" id="ARBA00010698"/>
    </source>
</evidence>
<dbReference type="InterPro" id="IPR009622">
    <property type="entry name" value="NDUFAF4"/>
</dbReference>
<name>A0A1U7S6K1_ALLSI</name>
<reference evidence="5" key="1">
    <citation type="submission" date="2025-08" db="UniProtKB">
        <authorList>
            <consortium name="RefSeq"/>
        </authorList>
    </citation>
    <scope>IDENTIFICATION</scope>
</reference>
<dbReference type="FunCoup" id="A0A1U7S6K1">
    <property type="interactions" value="205"/>
</dbReference>
<proteinExistence type="inferred from homology"/>
<protein>
    <recommendedName>
        <fullName evidence="3">NADH dehydrogenase [ubiquinone] 1 alpha subcomplex assembly factor 4</fullName>
    </recommendedName>
</protein>
<dbReference type="Proteomes" id="UP000189705">
    <property type="component" value="Unplaced"/>
</dbReference>
<dbReference type="CTD" id="29078"/>
<dbReference type="PANTHER" id="PTHR13338:SF4">
    <property type="entry name" value="NADH DEHYDROGENASE [UBIQUINONE] 1 ALPHA SUBCOMPLEX ASSEMBLY FACTOR 4"/>
    <property type="match status" value="1"/>
</dbReference>
<keyword evidence="4" id="KW-1185">Reference proteome</keyword>
<comment type="subunit">
    <text evidence="2">Binds calmodulin. Interacts with NDUFAF3.</text>
</comment>
<dbReference type="STRING" id="38654.A0A1U7S6K1"/>
<evidence type="ECO:0000256" key="2">
    <source>
        <dbReference type="ARBA" id="ARBA00011265"/>
    </source>
</evidence>
<gene>
    <name evidence="5" type="primary">NDUFAF4</name>
</gene>
<dbReference type="GO" id="GO:0032981">
    <property type="term" value="P:mitochondrial respiratory chain complex I assembly"/>
    <property type="evidence" value="ECO:0007669"/>
    <property type="project" value="InterPro"/>
</dbReference>
<sequence>MRIIWDRLVRAFRNFNVENRAFRVLDRPKPTSAPRYPTARPAEPPEIQHEIQKKDNRLLALLKNVYVDSKDPPMEVKVEGEGLPCKEEEYRLTKLGRYSALDIHRVPKGKISTVELLTFLNNHRLHPETWTAEKIAEEYGLDLKDVTSLLKYLAVFNMEIPSSEDKKYIKST</sequence>